<protein>
    <submittedName>
        <fullName evidence="2">Metallophosphoesterase</fullName>
    </submittedName>
</protein>
<organism evidence="2 3">
    <name type="scientific">Candidatus Enterococcus willemsii</name>
    <dbReference type="NCBI Taxonomy" id="1857215"/>
    <lineage>
        <taxon>Bacteria</taxon>
        <taxon>Bacillati</taxon>
        <taxon>Bacillota</taxon>
        <taxon>Bacilli</taxon>
        <taxon>Lactobacillales</taxon>
        <taxon>Enterococcaceae</taxon>
        <taxon>Enterococcus</taxon>
    </lineage>
</organism>
<keyword evidence="3" id="KW-1185">Reference proteome</keyword>
<dbReference type="RefSeq" id="WP_161901774.1">
    <property type="nucleotide sequence ID" value="NZ_MAEL01000032.1"/>
</dbReference>
<evidence type="ECO:0000313" key="3">
    <source>
        <dbReference type="Proteomes" id="UP000782705"/>
    </source>
</evidence>
<evidence type="ECO:0000259" key="1">
    <source>
        <dbReference type="Pfam" id="PF00149"/>
    </source>
</evidence>
<name>A0ABQ6Z1E1_9ENTE</name>
<dbReference type="SUPFAM" id="SSF56300">
    <property type="entry name" value="Metallo-dependent phosphatases"/>
    <property type="match status" value="1"/>
</dbReference>
<reference evidence="2 3" key="1">
    <citation type="submission" date="2016-06" db="EMBL/GenBank/DDBJ databases">
        <title>Four novel species of enterococci isolated from chicken manure.</title>
        <authorList>
            <person name="Van Tyne D."/>
        </authorList>
    </citation>
    <scope>NUCLEOTIDE SEQUENCE [LARGE SCALE GENOMIC DNA]</scope>
    <source>
        <strain evidence="2 3">CU12B</strain>
    </source>
</reference>
<dbReference type="EMBL" id="MAEL01000032">
    <property type="protein sequence ID" value="KAF1304440.1"/>
    <property type="molecule type" value="Genomic_DNA"/>
</dbReference>
<dbReference type="Gene3D" id="3.60.21.10">
    <property type="match status" value="1"/>
</dbReference>
<evidence type="ECO:0000313" key="2">
    <source>
        <dbReference type="EMBL" id="KAF1304440.1"/>
    </source>
</evidence>
<gene>
    <name evidence="2" type="ORF">BAU17_06995</name>
</gene>
<comment type="caution">
    <text evidence="2">The sequence shown here is derived from an EMBL/GenBank/DDBJ whole genome shotgun (WGS) entry which is preliminary data.</text>
</comment>
<sequence>MGKLAVVTDLHADINHLTIADLQRFRDYLEAQEVTHFHLAGDIANKVKTAVEVVEFFQQGLPTTFHWGNHEMADIGKEQDFEDYNHQHFLNFSTVELSSSHVLLGVNGWYDYQFSDIKDANEILRLKNLFWYDRMIQRAGTDPEISQRVSERLGKVLTTIPADKKIVVATHFVPKEEFIVQHTGKYQRWNHLNAFLGAKIFGETLEQFPAVEQVVFGHTHRRFGTQTIDDIIYHCRPFGYYFEWQLTRAFVLDNQLAEVFNPTKIRGILRRNQPAFDRYKEQHVLDEFKRSVTMIDY</sequence>
<dbReference type="InterPro" id="IPR004843">
    <property type="entry name" value="Calcineurin-like_PHP"/>
</dbReference>
<dbReference type="NCBIfam" id="TIGR03729">
    <property type="entry name" value="acc_ester"/>
    <property type="match status" value="1"/>
</dbReference>
<accession>A0ABQ6Z1E1</accession>
<feature type="domain" description="Calcineurin-like phosphoesterase" evidence="1">
    <location>
        <begin position="3"/>
        <end position="221"/>
    </location>
</feature>
<dbReference type="Proteomes" id="UP000782705">
    <property type="component" value="Unassembled WGS sequence"/>
</dbReference>
<proteinExistence type="predicted"/>
<dbReference type="InterPro" id="IPR029052">
    <property type="entry name" value="Metallo-depent_PP-like"/>
</dbReference>
<dbReference type="Pfam" id="PF00149">
    <property type="entry name" value="Metallophos"/>
    <property type="match status" value="1"/>
</dbReference>
<dbReference type="InterPro" id="IPR022302">
    <property type="entry name" value="Phosphoesterase_putative"/>
</dbReference>